<dbReference type="InterPro" id="IPR002885">
    <property type="entry name" value="PPR_rpt"/>
</dbReference>
<feature type="repeat" description="PPR" evidence="2">
    <location>
        <begin position="514"/>
        <end position="548"/>
    </location>
</feature>
<dbReference type="NCBIfam" id="TIGR00756">
    <property type="entry name" value="PPR"/>
    <property type="match status" value="3"/>
</dbReference>
<dbReference type="Pfam" id="PF13041">
    <property type="entry name" value="PPR_2"/>
    <property type="match status" value="1"/>
</dbReference>
<dbReference type="PANTHER" id="PTHR46128">
    <property type="entry name" value="MITOCHONDRIAL GROUP I INTRON SPLICING FACTOR CCM1"/>
    <property type="match status" value="1"/>
</dbReference>
<sequence>MAHTIISIINAMEESSLLAVMQEVCVLAVFAASFVVWRKINRAGKSIRKSSTLMRMSGGEESPSLCKSHLNAQRTSNDCVKLGGTHQHSRRSADQVRAAEQQMTRLLESHEFTKALNMYRSLEREGSDQYLISEHLYSAFIQASVRVGKVDVVERMLRAIKRKNMQPTTRFWQTTLRMLSSRKLFNDCLVVHVLFGHQLPVDKVISSCLINAALETGDPQRAAMMLPLYREANIIANDHVLFFRTFVALDDVESAEAEFRLLGKDMSTLMMNLMLLTCVNSKQPDRALNLLREAHLLEEGLDDKIIDIVSYNTVLRGFSKSDKGQRCIECFHEMRAHAIHPDEITYNVVLEVCSADCVVPFADVIEFVIGTSDMMLCNAFIKGLVRNRQLQKAQDLLTELHRLGSSPGLPVYTMMIKAFIEQQELDAAMSMVKTLREAGHEPDDMVLTLLLEGCHQAGNHVLGKMVFTELVESGVKPSGFALITMVKMLGRFGEHEDAHELVSTWAAKFDSEPSVIHYTCLMSGCLRKKNYDQAWRAYELMCDSGIQLDDTLLATLLPGMSAAQRWDRCLSLVETAVRGPKRVTIAQEMLNATLSQMLACEGPGELTTKLQDLMTEAGVPCTLCRSR</sequence>
<dbReference type="AlphaFoldDB" id="A0A7S1F4T6"/>
<proteinExistence type="inferred from homology"/>
<name>A0A7S1F4T6_NOCSC</name>
<comment type="similarity">
    <text evidence="1">Belongs to the PPR family. P subfamily.</text>
</comment>
<evidence type="ECO:0000313" key="3">
    <source>
        <dbReference type="EMBL" id="CAD8844682.1"/>
    </source>
</evidence>
<dbReference type="InterPro" id="IPR050872">
    <property type="entry name" value="PPR_P_subfamily"/>
</dbReference>
<dbReference type="EMBL" id="HBFQ01026949">
    <property type="protein sequence ID" value="CAD8844682.1"/>
    <property type="molecule type" value="Transcribed_RNA"/>
</dbReference>
<protein>
    <recommendedName>
        <fullName evidence="4">Pentacotripeptide-repeat region of PRORP domain-containing protein</fullName>
    </recommendedName>
</protein>
<feature type="repeat" description="PPR" evidence="2">
    <location>
        <begin position="408"/>
        <end position="442"/>
    </location>
</feature>
<organism evidence="3">
    <name type="scientific">Noctiluca scintillans</name>
    <name type="common">Sea sparkle</name>
    <name type="synonym">Red tide dinoflagellate</name>
    <dbReference type="NCBI Taxonomy" id="2966"/>
    <lineage>
        <taxon>Eukaryota</taxon>
        <taxon>Sar</taxon>
        <taxon>Alveolata</taxon>
        <taxon>Dinophyceae</taxon>
        <taxon>Noctilucales</taxon>
        <taxon>Noctilucaceae</taxon>
        <taxon>Noctiluca</taxon>
    </lineage>
</organism>
<evidence type="ECO:0000256" key="1">
    <source>
        <dbReference type="ARBA" id="ARBA00007626"/>
    </source>
</evidence>
<dbReference type="PROSITE" id="PS51375">
    <property type="entry name" value="PPR"/>
    <property type="match status" value="5"/>
</dbReference>
<dbReference type="PANTHER" id="PTHR46128:SF329">
    <property type="entry name" value="MITOCHONDRIAL GROUP I INTRON SPLICING FACTOR DMR1"/>
    <property type="match status" value="1"/>
</dbReference>
<dbReference type="Pfam" id="PF01535">
    <property type="entry name" value="PPR"/>
    <property type="match status" value="2"/>
</dbReference>
<evidence type="ECO:0000256" key="2">
    <source>
        <dbReference type="PROSITE-ProRule" id="PRU00708"/>
    </source>
</evidence>
<dbReference type="InterPro" id="IPR011990">
    <property type="entry name" value="TPR-like_helical_dom_sf"/>
</dbReference>
<feature type="repeat" description="PPR" evidence="2">
    <location>
        <begin position="133"/>
        <end position="167"/>
    </location>
</feature>
<evidence type="ECO:0008006" key="4">
    <source>
        <dbReference type="Google" id="ProtNLM"/>
    </source>
</evidence>
<dbReference type="Gene3D" id="1.25.40.10">
    <property type="entry name" value="Tetratricopeptide repeat domain"/>
    <property type="match status" value="4"/>
</dbReference>
<feature type="repeat" description="PPR" evidence="2">
    <location>
        <begin position="307"/>
        <end position="341"/>
    </location>
</feature>
<gene>
    <name evidence="3" type="ORF">NSCI0253_LOCUS19032</name>
</gene>
<feature type="repeat" description="PPR" evidence="2">
    <location>
        <begin position="373"/>
        <end position="407"/>
    </location>
</feature>
<reference evidence="3" key="1">
    <citation type="submission" date="2021-01" db="EMBL/GenBank/DDBJ databases">
        <authorList>
            <person name="Corre E."/>
            <person name="Pelletier E."/>
            <person name="Niang G."/>
            <person name="Scheremetjew M."/>
            <person name="Finn R."/>
            <person name="Kale V."/>
            <person name="Holt S."/>
            <person name="Cochrane G."/>
            <person name="Meng A."/>
            <person name="Brown T."/>
            <person name="Cohen L."/>
        </authorList>
    </citation>
    <scope>NUCLEOTIDE SEQUENCE</scope>
</reference>
<accession>A0A7S1F4T6</accession>